<keyword evidence="4" id="KW-1134">Transmembrane beta strand</keyword>
<dbReference type="RefSeq" id="WP_155463852.1">
    <property type="nucleotide sequence ID" value="NZ_WNKY01000011.1"/>
</dbReference>
<dbReference type="InterPro" id="IPR033900">
    <property type="entry name" value="Gram_neg_porin_domain"/>
</dbReference>
<accession>A0A6L6PH85</accession>
<evidence type="ECO:0000256" key="8">
    <source>
        <dbReference type="ARBA" id="ARBA00023114"/>
    </source>
</evidence>
<evidence type="ECO:0000256" key="10">
    <source>
        <dbReference type="ARBA" id="ARBA00023237"/>
    </source>
</evidence>
<dbReference type="GO" id="GO:0046930">
    <property type="term" value="C:pore complex"/>
    <property type="evidence" value="ECO:0007669"/>
    <property type="project" value="UniProtKB-KW"/>
</dbReference>
<dbReference type="Pfam" id="PF13609">
    <property type="entry name" value="Porin_4"/>
    <property type="match status" value="1"/>
</dbReference>
<keyword evidence="5" id="KW-0812">Transmembrane</keyword>
<feature type="chain" id="PRO_5026874243" evidence="11">
    <location>
        <begin position="26"/>
        <end position="320"/>
    </location>
</feature>
<dbReference type="GO" id="GO:0015288">
    <property type="term" value="F:porin activity"/>
    <property type="evidence" value="ECO:0007669"/>
    <property type="project" value="UniProtKB-KW"/>
</dbReference>
<evidence type="ECO:0000256" key="5">
    <source>
        <dbReference type="ARBA" id="ARBA00022692"/>
    </source>
</evidence>
<evidence type="ECO:0000256" key="2">
    <source>
        <dbReference type="ARBA" id="ARBA00011233"/>
    </source>
</evidence>
<evidence type="ECO:0000256" key="7">
    <source>
        <dbReference type="ARBA" id="ARBA00023065"/>
    </source>
</evidence>
<dbReference type="PANTHER" id="PTHR34501:SF9">
    <property type="entry name" value="MAJOR OUTER MEMBRANE PROTEIN P.IA"/>
    <property type="match status" value="1"/>
</dbReference>
<evidence type="ECO:0000256" key="11">
    <source>
        <dbReference type="SAM" id="SignalP"/>
    </source>
</evidence>
<dbReference type="PANTHER" id="PTHR34501">
    <property type="entry name" value="PROTEIN YDDL-RELATED"/>
    <property type="match status" value="1"/>
</dbReference>
<keyword evidence="3" id="KW-0813">Transport</keyword>
<evidence type="ECO:0000313" key="13">
    <source>
        <dbReference type="EMBL" id="MTV38343.1"/>
    </source>
</evidence>
<keyword evidence="10" id="KW-0998">Cell outer membrane</keyword>
<keyword evidence="7" id="KW-0406">Ion transport</keyword>
<evidence type="ECO:0000256" key="4">
    <source>
        <dbReference type="ARBA" id="ARBA00022452"/>
    </source>
</evidence>
<dbReference type="Gene3D" id="2.40.160.10">
    <property type="entry name" value="Porin"/>
    <property type="match status" value="1"/>
</dbReference>
<reference evidence="13 14" key="1">
    <citation type="submission" date="2019-11" db="EMBL/GenBank/DDBJ databases">
        <title>Type strains purchased from KCTC, JCM and DSMZ.</title>
        <authorList>
            <person name="Lu H."/>
        </authorList>
    </citation>
    <scope>NUCLEOTIDE SEQUENCE [LARGE SCALE GENOMIC DNA]</scope>
    <source>
        <strain evidence="13 14">KCTC 22382</strain>
    </source>
</reference>
<dbReference type="CDD" id="cd00342">
    <property type="entry name" value="gram_neg_porins"/>
    <property type="match status" value="1"/>
</dbReference>
<dbReference type="SUPFAM" id="SSF56935">
    <property type="entry name" value="Porins"/>
    <property type="match status" value="1"/>
</dbReference>
<dbReference type="EMBL" id="WNKY01000011">
    <property type="protein sequence ID" value="MTV38343.1"/>
    <property type="molecule type" value="Genomic_DNA"/>
</dbReference>
<sequence length="320" mass="34874">MRSHQTVLLACAVLGALAMAAPARAQSSVSVNGMLDLGLYRGFDGVTQIGTVQRSNLAISGVEDLGGGVKAVFRLSTRFEMDTGASEGAGYKPFWHDESTIGLKGAWGTVRAGRAMTAMWANDWKFDPWCNYNRIASPAWQHWHYLTPSDPFANNGTAEYGRLNNGVFYDSPTVGDFTVRLSGTPERDPRGATRPVSAVLEYGQGAWAGMAAYERNSIGDKDYFAAGKYSFGDAAIMAAYDDSRELATNGRSRAYTVSASYKMDQRVTLKTGYSLQRLNGVDNRYLSFGADYALSRRSTLYFSVGHQHTTSTGFGMAHIF</sequence>
<dbReference type="GO" id="GO:0006811">
    <property type="term" value="P:monoatomic ion transport"/>
    <property type="evidence" value="ECO:0007669"/>
    <property type="project" value="UniProtKB-KW"/>
</dbReference>
<keyword evidence="14" id="KW-1185">Reference proteome</keyword>
<evidence type="ECO:0000256" key="6">
    <source>
        <dbReference type="ARBA" id="ARBA00022729"/>
    </source>
</evidence>
<feature type="signal peptide" evidence="11">
    <location>
        <begin position="1"/>
        <end position="25"/>
    </location>
</feature>
<comment type="subunit">
    <text evidence="2">Homotrimer.</text>
</comment>
<dbReference type="GO" id="GO:0009279">
    <property type="term" value="C:cell outer membrane"/>
    <property type="evidence" value="ECO:0007669"/>
    <property type="project" value="UniProtKB-SubCell"/>
</dbReference>
<name>A0A6L6PH85_9BURK</name>
<comment type="subcellular location">
    <subcellularLocation>
        <location evidence="1">Cell outer membrane</location>
        <topology evidence="1">Multi-pass membrane protein</topology>
    </subcellularLocation>
</comment>
<dbReference type="AlphaFoldDB" id="A0A6L6PH85"/>
<dbReference type="OrthoDB" id="5289162at2"/>
<comment type="caution">
    <text evidence="13">The sequence shown here is derived from an EMBL/GenBank/DDBJ whole genome shotgun (WGS) entry which is preliminary data.</text>
</comment>
<evidence type="ECO:0000256" key="3">
    <source>
        <dbReference type="ARBA" id="ARBA00022448"/>
    </source>
</evidence>
<keyword evidence="9" id="KW-0472">Membrane</keyword>
<protein>
    <submittedName>
        <fullName evidence="13">Porin</fullName>
    </submittedName>
</protein>
<feature type="domain" description="Porin" evidence="12">
    <location>
        <begin position="10"/>
        <end position="310"/>
    </location>
</feature>
<organism evidence="13 14">
    <name type="scientific">Duganella radicis</name>
    <dbReference type="NCBI Taxonomy" id="551988"/>
    <lineage>
        <taxon>Bacteria</taxon>
        <taxon>Pseudomonadati</taxon>
        <taxon>Pseudomonadota</taxon>
        <taxon>Betaproteobacteria</taxon>
        <taxon>Burkholderiales</taxon>
        <taxon>Oxalobacteraceae</taxon>
        <taxon>Telluria group</taxon>
        <taxon>Duganella</taxon>
    </lineage>
</organism>
<keyword evidence="6 11" id="KW-0732">Signal</keyword>
<evidence type="ECO:0000259" key="12">
    <source>
        <dbReference type="Pfam" id="PF13609"/>
    </source>
</evidence>
<dbReference type="InterPro" id="IPR050298">
    <property type="entry name" value="Gram-neg_bact_OMP"/>
</dbReference>
<evidence type="ECO:0000313" key="14">
    <source>
        <dbReference type="Proteomes" id="UP000475582"/>
    </source>
</evidence>
<dbReference type="InterPro" id="IPR023614">
    <property type="entry name" value="Porin_dom_sf"/>
</dbReference>
<keyword evidence="8" id="KW-0626">Porin</keyword>
<evidence type="ECO:0000256" key="1">
    <source>
        <dbReference type="ARBA" id="ARBA00004571"/>
    </source>
</evidence>
<proteinExistence type="predicted"/>
<evidence type="ECO:0000256" key="9">
    <source>
        <dbReference type="ARBA" id="ARBA00023136"/>
    </source>
</evidence>
<dbReference type="Proteomes" id="UP000475582">
    <property type="component" value="Unassembled WGS sequence"/>
</dbReference>
<gene>
    <name evidence="13" type="ORF">GM676_12210</name>
</gene>